<comment type="subcellular location">
    <subcellularLocation>
        <location evidence="1 12">Cell inner membrane</location>
        <topology evidence="1 12">Multi-pass membrane protein</topology>
    </subcellularLocation>
</comment>
<dbReference type="GO" id="GO:0015772">
    <property type="term" value="P:oligosaccharide transport"/>
    <property type="evidence" value="ECO:0007669"/>
    <property type="project" value="InterPro"/>
</dbReference>
<feature type="transmembrane region" description="Helical" evidence="12">
    <location>
        <begin position="231"/>
        <end position="253"/>
    </location>
</feature>
<dbReference type="GO" id="GO:0140359">
    <property type="term" value="F:ABC-type transporter activity"/>
    <property type="evidence" value="ECO:0007669"/>
    <property type="project" value="InterPro"/>
</dbReference>
<dbReference type="OrthoDB" id="9778589at2"/>
<evidence type="ECO:0000256" key="8">
    <source>
        <dbReference type="ARBA" id="ARBA00022692"/>
    </source>
</evidence>
<dbReference type="InterPro" id="IPR013525">
    <property type="entry name" value="ABC2_TM"/>
</dbReference>
<keyword evidence="8 12" id="KW-0812">Transmembrane</keyword>
<comment type="caution">
    <text evidence="14">The sequence shown here is derived from an EMBL/GenBank/DDBJ whole genome shotgun (WGS) entry which is preliminary data.</text>
</comment>
<evidence type="ECO:0000313" key="14">
    <source>
        <dbReference type="EMBL" id="RRQ20984.1"/>
    </source>
</evidence>
<evidence type="ECO:0000256" key="10">
    <source>
        <dbReference type="ARBA" id="ARBA00023136"/>
    </source>
</evidence>
<organism evidence="14 15">
    <name type="scientific">Thiohalobacter thiocyanaticus</name>
    <dbReference type="NCBI Taxonomy" id="585455"/>
    <lineage>
        <taxon>Bacteria</taxon>
        <taxon>Pseudomonadati</taxon>
        <taxon>Pseudomonadota</taxon>
        <taxon>Gammaproteobacteria</taxon>
        <taxon>Thiohalobacterales</taxon>
        <taxon>Thiohalobacteraceae</taxon>
        <taxon>Thiohalobacter</taxon>
    </lineage>
</organism>
<keyword evidence="9 12" id="KW-1133">Transmembrane helix</keyword>
<dbReference type="PROSITE" id="PS51012">
    <property type="entry name" value="ABC_TM2"/>
    <property type="match status" value="1"/>
</dbReference>
<feature type="transmembrane region" description="Helical" evidence="12">
    <location>
        <begin position="122"/>
        <end position="140"/>
    </location>
</feature>
<evidence type="ECO:0000256" key="2">
    <source>
        <dbReference type="ARBA" id="ARBA00008394"/>
    </source>
</evidence>
<evidence type="ECO:0000256" key="9">
    <source>
        <dbReference type="ARBA" id="ARBA00022989"/>
    </source>
</evidence>
<feature type="transmembrane region" description="Helical" evidence="12">
    <location>
        <begin position="27"/>
        <end position="54"/>
    </location>
</feature>
<sequence length="259" mass="28370">MLDLRLPRLRRDALTVLRRNLRVWRKLLGPAVAMNFGEPLLYLLGFGYGLGIFIGQMSDMPYLTFLASGIIASSAMTTASFEGMYSVFTRMVPQRTYEALLATPLEIDDILAGEMLWCGTKALFSGIAILAVATALGVVAGWQALLALPVVFLTGLCFAGPAIIMSALASNYDFFNYYFVLVVTPMMLLCGVFYPIDSLPELMQYIVQALPLTHAVALTRPLVAGQAVTDVGLHLSVLVAYTLISYYLAVVLVRRRLLV</sequence>
<reference evidence="14 15" key="1">
    <citation type="journal article" date="2010" name="Int. J. Syst. Evol. Microbiol.">
        <title>Thiohalobacter thiocyanaticus gen. nov., sp. nov., a moderately halophilic, sulfur-oxidizing gammaproteobacterium from hypersaline lakes, that utilizes thiocyanate.</title>
        <authorList>
            <person name="Sorokin D.Y."/>
            <person name="Kovaleva O.L."/>
            <person name="Tourova T.P."/>
            <person name="Muyzer G."/>
        </authorList>
    </citation>
    <scope>NUCLEOTIDE SEQUENCE [LARGE SCALE GENOMIC DNA]</scope>
    <source>
        <strain evidence="14 15">Hrh1</strain>
    </source>
</reference>
<dbReference type="InterPro" id="IPR047817">
    <property type="entry name" value="ABC2_TM_bact-type"/>
</dbReference>
<gene>
    <name evidence="14" type="ORF">D6C00_02685</name>
</gene>
<keyword evidence="5" id="KW-0536">Nodulation</keyword>
<evidence type="ECO:0000256" key="5">
    <source>
        <dbReference type="ARBA" id="ARBA00022458"/>
    </source>
</evidence>
<dbReference type="GO" id="GO:0043190">
    <property type="term" value="C:ATP-binding cassette (ABC) transporter complex"/>
    <property type="evidence" value="ECO:0007669"/>
    <property type="project" value="InterPro"/>
</dbReference>
<dbReference type="EMBL" id="QZMU01000001">
    <property type="protein sequence ID" value="RRQ20984.1"/>
    <property type="molecule type" value="Genomic_DNA"/>
</dbReference>
<evidence type="ECO:0000256" key="4">
    <source>
        <dbReference type="ARBA" id="ARBA00022448"/>
    </source>
</evidence>
<evidence type="ECO:0000259" key="13">
    <source>
        <dbReference type="PROSITE" id="PS51012"/>
    </source>
</evidence>
<evidence type="ECO:0000256" key="3">
    <source>
        <dbReference type="ARBA" id="ARBA00011350"/>
    </source>
</evidence>
<name>A0A426QGV5_9GAMM</name>
<proteinExistence type="inferred from homology"/>
<comment type="function">
    <text evidence="11">Part of the ABC transporter complex NodIJ involved in the export of the nodulation factors (Nod factors), the bacterial signal molecules that induce symbiosis and subsequent nodulation induction. Nod factors are LCO (lipo-chitin oligosaccharide), a modified beta-1,4-linked N-acetylglucosamine oligosaccharide. This subunit encodes the transporter.</text>
</comment>
<comment type="similarity">
    <text evidence="2">Belongs to the ABC-2 integral membrane protein family. Lipooligosaccharide exporter (TC 3.A.1.102) subfamily.</text>
</comment>
<keyword evidence="10 12" id="KW-0472">Membrane</keyword>
<evidence type="ECO:0000256" key="7">
    <source>
        <dbReference type="ARBA" id="ARBA00022519"/>
    </source>
</evidence>
<comment type="subunit">
    <text evidence="3">The complex is composed of two ATP-binding proteins (NodI) and two transmembrane proteins (NodJ).</text>
</comment>
<dbReference type="Proteomes" id="UP000287798">
    <property type="component" value="Unassembled WGS sequence"/>
</dbReference>
<dbReference type="InterPro" id="IPR005981">
    <property type="entry name" value="ABC_transptNodJ"/>
</dbReference>
<feature type="transmembrane region" description="Helical" evidence="12">
    <location>
        <begin position="175"/>
        <end position="196"/>
    </location>
</feature>
<accession>A0A426QGV5</accession>
<dbReference type="PANTHER" id="PTHR43229:SF2">
    <property type="entry name" value="NODULATION PROTEIN J"/>
    <property type="match status" value="1"/>
</dbReference>
<evidence type="ECO:0000256" key="11">
    <source>
        <dbReference type="ARBA" id="ARBA00025119"/>
    </source>
</evidence>
<keyword evidence="7" id="KW-0997">Cell inner membrane</keyword>
<protein>
    <recommendedName>
        <fullName evidence="12">Transport permease protein</fullName>
    </recommendedName>
</protein>
<keyword evidence="6 12" id="KW-1003">Cell membrane</keyword>
<dbReference type="RefSeq" id="WP_125180197.1">
    <property type="nucleotide sequence ID" value="NZ_QZMU01000001.1"/>
</dbReference>
<evidence type="ECO:0000256" key="1">
    <source>
        <dbReference type="ARBA" id="ARBA00004429"/>
    </source>
</evidence>
<dbReference type="PIRSF" id="PIRSF006648">
    <property type="entry name" value="DrrB"/>
    <property type="match status" value="1"/>
</dbReference>
<keyword evidence="4 12" id="KW-0813">Transport</keyword>
<feature type="transmembrane region" description="Helical" evidence="12">
    <location>
        <begin position="146"/>
        <end position="168"/>
    </location>
</feature>
<dbReference type="PANTHER" id="PTHR43229">
    <property type="entry name" value="NODULATION PROTEIN J"/>
    <property type="match status" value="1"/>
</dbReference>
<evidence type="ECO:0000313" key="15">
    <source>
        <dbReference type="Proteomes" id="UP000287798"/>
    </source>
</evidence>
<evidence type="ECO:0000256" key="12">
    <source>
        <dbReference type="RuleBase" id="RU361157"/>
    </source>
</evidence>
<dbReference type="PRINTS" id="PR00164">
    <property type="entry name" value="ABC2TRNSPORT"/>
</dbReference>
<dbReference type="InterPro" id="IPR051784">
    <property type="entry name" value="Nod_factor_ABC_transporter"/>
</dbReference>
<dbReference type="NCBIfam" id="TIGR01291">
    <property type="entry name" value="nodJ"/>
    <property type="match status" value="1"/>
</dbReference>
<feature type="transmembrane region" description="Helical" evidence="12">
    <location>
        <begin position="60"/>
        <end position="81"/>
    </location>
</feature>
<feature type="domain" description="ABC transmembrane type-2" evidence="13">
    <location>
        <begin position="30"/>
        <end position="256"/>
    </location>
</feature>
<dbReference type="AlphaFoldDB" id="A0A426QGV5"/>
<evidence type="ECO:0000256" key="6">
    <source>
        <dbReference type="ARBA" id="ARBA00022475"/>
    </source>
</evidence>
<keyword evidence="15" id="KW-1185">Reference proteome</keyword>
<dbReference type="Pfam" id="PF01061">
    <property type="entry name" value="ABC2_membrane"/>
    <property type="match status" value="1"/>
</dbReference>
<dbReference type="InterPro" id="IPR000412">
    <property type="entry name" value="ABC_2_transport"/>
</dbReference>